<dbReference type="Proteomes" id="UP000694546">
    <property type="component" value="Chromosome 13"/>
</dbReference>
<dbReference type="AlphaFoldDB" id="A0A8C5CHX2"/>
<keyword evidence="7" id="KW-0479">Metal-binding</keyword>
<keyword evidence="4" id="KW-0808">Transferase</keyword>
<comment type="cofactor">
    <cofactor evidence="7">
        <name>Mn(2+)</name>
        <dbReference type="ChEBI" id="CHEBI:29035"/>
    </cofactor>
    <text evidence="7">Binds 1 Mn(2+) ion per subunit.</text>
</comment>
<dbReference type="Pfam" id="PF03414">
    <property type="entry name" value="Glyco_transf_6"/>
    <property type="match status" value="1"/>
</dbReference>
<evidence type="ECO:0000313" key="8">
    <source>
        <dbReference type="Ensembl" id="ENSGMOP00000061306.1"/>
    </source>
</evidence>
<comment type="subcellular location">
    <subcellularLocation>
        <location evidence="1">Membrane</location>
        <topology evidence="1">Single-pass type II membrane protein</topology>
    </subcellularLocation>
</comment>
<evidence type="ECO:0008006" key="10">
    <source>
        <dbReference type="Google" id="ProtNLM"/>
    </source>
</evidence>
<dbReference type="PANTHER" id="PTHR10462:SF51">
    <property type="entry name" value="GLOBOSIDE ALPHA-1,3-N-ACETYLGALACTOSAMINYLTRANSFERASE 1-LIKE"/>
    <property type="match status" value="1"/>
</dbReference>
<evidence type="ECO:0000256" key="1">
    <source>
        <dbReference type="ARBA" id="ARBA00004606"/>
    </source>
</evidence>
<feature type="binding site" evidence="7">
    <location>
        <position position="168"/>
    </location>
    <ligand>
        <name>Mn(2+)</name>
        <dbReference type="ChEBI" id="CHEBI:29035"/>
    </ligand>
</feature>
<dbReference type="GO" id="GO:0016020">
    <property type="term" value="C:membrane"/>
    <property type="evidence" value="ECO:0007669"/>
    <property type="project" value="UniProtKB-SubCell"/>
</dbReference>
<reference evidence="8" key="1">
    <citation type="submission" date="2025-08" db="UniProtKB">
        <authorList>
            <consortium name="Ensembl"/>
        </authorList>
    </citation>
    <scope>IDENTIFICATION</scope>
</reference>
<feature type="binding site" evidence="6">
    <location>
        <position position="82"/>
    </location>
    <ligand>
        <name>UDP-N-acetyl-alpha-D-galactosamine</name>
        <dbReference type="ChEBI" id="CHEBI:67138"/>
    </ligand>
</feature>
<accession>A0A8C5CHX2</accession>
<keyword evidence="3" id="KW-0328">Glycosyltransferase</keyword>
<feature type="binding site" evidence="6">
    <location>
        <position position="260"/>
    </location>
    <ligand>
        <name>an alpha-L-fucosyl-(1-&gt;2)-beta-D-galactosyl derivative</name>
        <dbReference type="ChEBI" id="CHEBI:140327"/>
    </ligand>
</feature>
<protein>
    <recommendedName>
        <fullName evidence="10">Globoside alpha-1,3-N-acetylgalactosaminyltransferase 1</fullName>
    </recommendedName>
</protein>
<evidence type="ECO:0000256" key="7">
    <source>
        <dbReference type="PIRSR" id="PIRSR605076-3"/>
    </source>
</evidence>
<reference evidence="8" key="2">
    <citation type="submission" date="2025-09" db="UniProtKB">
        <authorList>
            <consortium name="Ensembl"/>
        </authorList>
    </citation>
    <scope>IDENTIFICATION</scope>
</reference>
<dbReference type="InterPro" id="IPR005076">
    <property type="entry name" value="Glyco_trans_6"/>
</dbReference>
<dbReference type="Ensembl" id="ENSGMOT00000065020.1">
    <property type="protein sequence ID" value="ENSGMOP00000061306.1"/>
    <property type="gene ID" value="ENSGMOG00000019862.2"/>
</dbReference>
<evidence type="ECO:0000313" key="9">
    <source>
        <dbReference type="Proteomes" id="UP000694546"/>
    </source>
</evidence>
<feature type="binding site" evidence="6">
    <location>
        <begin position="168"/>
        <end position="170"/>
    </location>
    <ligand>
        <name>UDP-N-acetyl-alpha-D-galactosamine</name>
        <dbReference type="ChEBI" id="CHEBI:67138"/>
    </ligand>
</feature>
<feature type="active site" description="Nucleophile" evidence="5">
    <location>
        <position position="260"/>
    </location>
</feature>
<dbReference type="Gene3D" id="3.90.550.10">
    <property type="entry name" value="Spore Coat Polysaccharide Biosynthesis Protein SpsA, Chain A"/>
    <property type="match status" value="1"/>
</dbReference>
<evidence type="ECO:0000256" key="3">
    <source>
        <dbReference type="ARBA" id="ARBA00022676"/>
    </source>
</evidence>
<dbReference type="InterPro" id="IPR029044">
    <property type="entry name" value="Nucleotide-diphossugar_trans"/>
</dbReference>
<evidence type="ECO:0000256" key="4">
    <source>
        <dbReference type="ARBA" id="ARBA00022679"/>
    </source>
</evidence>
<keyword evidence="7" id="KW-0464">Manganese</keyword>
<evidence type="ECO:0000256" key="2">
    <source>
        <dbReference type="ARBA" id="ARBA00010413"/>
    </source>
</evidence>
<dbReference type="GO" id="GO:0031982">
    <property type="term" value="C:vesicle"/>
    <property type="evidence" value="ECO:0007669"/>
    <property type="project" value="TreeGrafter"/>
</dbReference>
<comment type="similarity">
    <text evidence="2">Belongs to the glycosyltransferase 6 family.</text>
</comment>
<dbReference type="GO" id="GO:0005794">
    <property type="term" value="C:Golgi apparatus"/>
    <property type="evidence" value="ECO:0007669"/>
    <property type="project" value="TreeGrafter"/>
</dbReference>
<evidence type="ECO:0000256" key="5">
    <source>
        <dbReference type="PIRSR" id="PIRSR605076-1"/>
    </source>
</evidence>
<organism evidence="8 9">
    <name type="scientific">Gadus morhua</name>
    <name type="common">Atlantic cod</name>
    <dbReference type="NCBI Taxonomy" id="8049"/>
    <lineage>
        <taxon>Eukaryota</taxon>
        <taxon>Metazoa</taxon>
        <taxon>Chordata</taxon>
        <taxon>Craniata</taxon>
        <taxon>Vertebrata</taxon>
        <taxon>Euteleostomi</taxon>
        <taxon>Actinopterygii</taxon>
        <taxon>Neopterygii</taxon>
        <taxon>Teleostei</taxon>
        <taxon>Neoteleostei</taxon>
        <taxon>Acanthomorphata</taxon>
        <taxon>Zeiogadaria</taxon>
        <taxon>Gadariae</taxon>
        <taxon>Gadiformes</taxon>
        <taxon>Gadoidei</taxon>
        <taxon>Gadidae</taxon>
        <taxon>Gadus</taxon>
    </lineage>
</organism>
<sequence>FMYLCGTFLVNGGHPPILGLEPVEGEADTPDTGTSLGHQPLLETPWGAPLVWGESSESANHRAKFSQREVRVGLLVLAVGAYGLHLRRFLLSAEVNFLPGRGVTYYVLCDNPRSLEPPIKLAPERDLKVIPVAEMPGWDRLARRRMDLIAAAVKDEVGDEVAYVFCADVDQEFMAPVREEILSELVATLHPELYGMPRHAFPYEIEESSAACVDEDEGDFYYTSELYGGRVAEVFRLARACSLLILEDQEKGFMARGMEESYLNRYLIDHRPTCVLSPEYSWWDSALSADVPQNADAEGMGQRQGSLLASPGLELRLETPLKRHAKA</sequence>
<dbReference type="GO" id="GO:0046872">
    <property type="term" value="F:metal ion binding"/>
    <property type="evidence" value="ECO:0007669"/>
    <property type="project" value="UniProtKB-KW"/>
</dbReference>
<dbReference type="GO" id="GO:0005975">
    <property type="term" value="P:carbohydrate metabolic process"/>
    <property type="evidence" value="ECO:0007669"/>
    <property type="project" value="InterPro"/>
</dbReference>
<name>A0A8C5CHX2_GADMO</name>
<proteinExistence type="inferred from homology"/>
<evidence type="ECO:0000256" key="6">
    <source>
        <dbReference type="PIRSR" id="PIRSR605076-2"/>
    </source>
</evidence>
<dbReference type="SUPFAM" id="SSF53448">
    <property type="entry name" value="Nucleotide-diphospho-sugar transferases"/>
    <property type="match status" value="1"/>
</dbReference>
<dbReference type="GO" id="GO:0016758">
    <property type="term" value="F:hexosyltransferase activity"/>
    <property type="evidence" value="ECO:0007669"/>
    <property type="project" value="InterPro"/>
</dbReference>
<feature type="binding site" evidence="7">
    <location>
        <position position="170"/>
    </location>
    <ligand>
        <name>Mn(2+)</name>
        <dbReference type="ChEBI" id="CHEBI:29035"/>
    </ligand>
</feature>
<dbReference type="PANTHER" id="PTHR10462">
    <property type="entry name" value="GLYCOSYLTRANSFERASE-RELATED"/>
    <property type="match status" value="1"/>
</dbReference>
<dbReference type="GeneTree" id="ENSGT00950000182858"/>
<keyword evidence="9" id="KW-1185">Reference proteome</keyword>
<feature type="binding site" evidence="6">
    <location>
        <position position="190"/>
    </location>
    <ligand>
        <name>an alpha-L-fucosyl-(1-&gt;2)-beta-D-galactosyl derivative</name>
        <dbReference type="ChEBI" id="CHEBI:140327"/>
    </ligand>
</feature>